<evidence type="ECO:0000313" key="2">
    <source>
        <dbReference type="Proteomes" id="UP001525857"/>
    </source>
</evidence>
<organism evidence="1 2">
    <name type="scientific">Leuconostoc holzapfelii</name>
    <dbReference type="NCBI Taxonomy" id="434464"/>
    <lineage>
        <taxon>Bacteria</taxon>
        <taxon>Bacillati</taxon>
        <taxon>Bacillota</taxon>
        <taxon>Bacilli</taxon>
        <taxon>Lactobacillales</taxon>
        <taxon>Lactobacillaceae</taxon>
        <taxon>Leuconostoc</taxon>
    </lineage>
</organism>
<proteinExistence type="predicted"/>
<comment type="caution">
    <text evidence="1">The sequence shown here is derived from an EMBL/GenBank/DDBJ whole genome shotgun (WGS) entry which is preliminary data.</text>
</comment>
<dbReference type="InterPro" id="IPR027417">
    <property type="entry name" value="P-loop_NTPase"/>
</dbReference>
<reference evidence="1 2" key="1">
    <citation type="submission" date="2018-08" db="EMBL/GenBank/DDBJ databases">
        <title>Draft genome sequences of Leuconostoc spp. and Weissella spp. with biocontrol potential.</title>
        <authorList>
            <person name="Lo R."/>
            <person name="Ho V.T.T."/>
            <person name="Turner M.S."/>
        </authorList>
    </citation>
    <scope>NUCLEOTIDE SEQUENCE [LARGE SCALE GENOMIC DNA]</scope>
    <source>
        <strain evidence="1 2">733</strain>
    </source>
</reference>
<gene>
    <name evidence="1" type="ORF">D0501_08820</name>
</gene>
<dbReference type="Gene3D" id="3.40.50.300">
    <property type="entry name" value="P-loop containing nucleotide triphosphate hydrolases"/>
    <property type="match status" value="1"/>
</dbReference>
<name>A0ABT2P1D5_9LACO</name>
<evidence type="ECO:0008006" key="3">
    <source>
        <dbReference type="Google" id="ProtNLM"/>
    </source>
</evidence>
<dbReference type="Proteomes" id="UP001525857">
    <property type="component" value="Unassembled WGS sequence"/>
</dbReference>
<keyword evidence="2" id="KW-1185">Reference proteome</keyword>
<evidence type="ECO:0000313" key="1">
    <source>
        <dbReference type="EMBL" id="MCT8390171.1"/>
    </source>
</evidence>
<dbReference type="Pfam" id="PF13604">
    <property type="entry name" value="AAA_30"/>
    <property type="match status" value="1"/>
</dbReference>
<protein>
    <recommendedName>
        <fullName evidence="3">Schlafen group 3-like DNA/RNA helicase domain-containing protein</fullName>
    </recommendedName>
</protein>
<dbReference type="SUPFAM" id="SSF52540">
    <property type="entry name" value="P-loop containing nucleoside triphosphate hydrolases"/>
    <property type="match status" value="1"/>
</dbReference>
<dbReference type="EMBL" id="QVOV01000010">
    <property type="protein sequence ID" value="MCT8390171.1"/>
    <property type="molecule type" value="Genomic_DNA"/>
</dbReference>
<sequence length="376" mass="43157">MSIFVFRRLVYLTYQQVIIFAGDTMQKPIVQAANLYQLAQLHDHVAQRAYLKQLGNTTIRDQELTGLSRLLTYFPNNIAAFKHVYVGYDVPQISKEFDLLLVSSDRRIINIELKSDADYPEDKVRKQLISNHYYLSQVTPDVQLYTYNSDANRLYTLTPTGDLVHMTLNHDTTLTQSPFFQAVMGFKSVGFPNLAVVLQPESYTVSPFTQLPTFLKGQYRLMQPQQALKDQLLATTSSGIYAVKTATSVGKTLMIYDVVQTLQASHAVLLVHIGALNAAQATLKRQYGWYILPERQFLKKIKSQRMRHYDVVIVDDAQRLSIRHVHAIQRYFEARDTRVFLIGDPNQQNKTTIKNSNYFATITRNFGQQHLLKLPK</sequence>
<accession>A0ABT2P1D5</accession>